<proteinExistence type="predicted"/>
<dbReference type="EMBL" id="JXTB01000638">
    <property type="protein sequence ID" value="PON34886.1"/>
    <property type="molecule type" value="Genomic_DNA"/>
</dbReference>
<dbReference type="AlphaFoldDB" id="A0A2P5AED9"/>
<sequence length="77" mass="7978">MPLCPPGPEFSVKSAYVADQCNRFSLLPSDTLIQEVVAFSNASTSQDPLVVAASGLLAGLMGLTTSNAAGNFQLSFL</sequence>
<reference evidence="2" key="1">
    <citation type="submission" date="2016-06" db="EMBL/GenBank/DDBJ databases">
        <title>Parallel loss of symbiosis genes in relatives of nitrogen-fixing non-legume Parasponia.</title>
        <authorList>
            <person name="Van Velzen R."/>
            <person name="Holmer R."/>
            <person name="Bu F."/>
            <person name="Rutten L."/>
            <person name="Van Zeijl A."/>
            <person name="Liu W."/>
            <person name="Santuari L."/>
            <person name="Cao Q."/>
            <person name="Sharma T."/>
            <person name="Shen D."/>
            <person name="Roswanjaya Y."/>
            <person name="Wardhani T."/>
            <person name="Kalhor M.S."/>
            <person name="Jansen J."/>
            <person name="Van den Hoogen J."/>
            <person name="Gungor B."/>
            <person name="Hartog M."/>
            <person name="Hontelez J."/>
            <person name="Verver J."/>
            <person name="Yang W.-C."/>
            <person name="Schijlen E."/>
            <person name="Repin R."/>
            <person name="Schilthuizen M."/>
            <person name="Schranz E."/>
            <person name="Heidstra R."/>
            <person name="Miyata K."/>
            <person name="Fedorova E."/>
            <person name="Kohlen W."/>
            <person name="Bisseling T."/>
            <person name="Smit S."/>
            <person name="Geurts R."/>
        </authorList>
    </citation>
    <scope>NUCLEOTIDE SEQUENCE [LARGE SCALE GENOMIC DNA]</scope>
    <source>
        <strain evidence="2">cv. WU1-14</strain>
    </source>
</reference>
<protein>
    <submittedName>
        <fullName evidence="1">Uncharacterized protein</fullName>
    </submittedName>
</protein>
<evidence type="ECO:0000313" key="1">
    <source>
        <dbReference type="EMBL" id="PON34886.1"/>
    </source>
</evidence>
<gene>
    <name evidence="1" type="ORF">PanWU01x14_340750</name>
</gene>
<keyword evidence="2" id="KW-1185">Reference proteome</keyword>
<comment type="caution">
    <text evidence="1">The sequence shown here is derived from an EMBL/GenBank/DDBJ whole genome shotgun (WGS) entry which is preliminary data.</text>
</comment>
<dbReference type="Proteomes" id="UP000237105">
    <property type="component" value="Unassembled WGS sequence"/>
</dbReference>
<accession>A0A2P5AED9</accession>
<organism evidence="1 2">
    <name type="scientific">Parasponia andersonii</name>
    <name type="common">Sponia andersonii</name>
    <dbReference type="NCBI Taxonomy" id="3476"/>
    <lineage>
        <taxon>Eukaryota</taxon>
        <taxon>Viridiplantae</taxon>
        <taxon>Streptophyta</taxon>
        <taxon>Embryophyta</taxon>
        <taxon>Tracheophyta</taxon>
        <taxon>Spermatophyta</taxon>
        <taxon>Magnoliopsida</taxon>
        <taxon>eudicotyledons</taxon>
        <taxon>Gunneridae</taxon>
        <taxon>Pentapetalae</taxon>
        <taxon>rosids</taxon>
        <taxon>fabids</taxon>
        <taxon>Rosales</taxon>
        <taxon>Cannabaceae</taxon>
        <taxon>Parasponia</taxon>
    </lineage>
</organism>
<name>A0A2P5AED9_PARAD</name>
<evidence type="ECO:0000313" key="2">
    <source>
        <dbReference type="Proteomes" id="UP000237105"/>
    </source>
</evidence>